<keyword evidence="2 5" id="KW-0963">Cytoplasm</keyword>
<dbReference type="GO" id="GO:0043015">
    <property type="term" value="F:gamma-tubulin binding"/>
    <property type="evidence" value="ECO:0007669"/>
    <property type="project" value="InterPro"/>
</dbReference>
<reference evidence="8" key="1">
    <citation type="submission" date="2023-01" db="EMBL/GenBank/DDBJ databases">
        <title>Exophiala dermititidis isolated from Cystic Fibrosis Patient.</title>
        <authorList>
            <person name="Kurbessoian T."/>
            <person name="Crocker A."/>
            <person name="Murante D."/>
            <person name="Hogan D.A."/>
            <person name="Stajich J.E."/>
        </authorList>
    </citation>
    <scope>NUCLEOTIDE SEQUENCE</scope>
    <source>
        <strain evidence="8">Ex8</strain>
    </source>
</reference>
<dbReference type="GO" id="GO:0007020">
    <property type="term" value="P:microtubule nucleation"/>
    <property type="evidence" value="ECO:0007669"/>
    <property type="project" value="InterPro"/>
</dbReference>
<evidence type="ECO:0000256" key="3">
    <source>
        <dbReference type="ARBA" id="ARBA00022701"/>
    </source>
</evidence>
<dbReference type="GO" id="GO:0005874">
    <property type="term" value="C:microtubule"/>
    <property type="evidence" value="ECO:0007669"/>
    <property type="project" value="UniProtKB-KW"/>
</dbReference>
<dbReference type="InterPro" id="IPR040457">
    <property type="entry name" value="GCP_C"/>
</dbReference>
<protein>
    <recommendedName>
        <fullName evidence="5">Spindle pole body component</fullName>
    </recommendedName>
</protein>
<feature type="compositionally biased region" description="Acidic residues" evidence="6">
    <location>
        <begin position="909"/>
        <end position="918"/>
    </location>
</feature>
<evidence type="ECO:0000256" key="2">
    <source>
        <dbReference type="ARBA" id="ARBA00022490"/>
    </source>
</evidence>
<dbReference type="Gene3D" id="1.20.120.1900">
    <property type="entry name" value="Gamma-tubulin complex, C-terminal domain"/>
    <property type="match status" value="1"/>
</dbReference>
<dbReference type="GO" id="GO:0051321">
    <property type="term" value="P:meiotic cell cycle"/>
    <property type="evidence" value="ECO:0007669"/>
    <property type="project" value="TreeGrafter"/>
</dbReference>
<comment type="caution">
    <text evidence="8">The sequence shown here is derived from an EMBL/GenBank/DDBJ whole genome shotgun (WGS) entry which is preliminary data.</text>
</comment>
<sequence>MSLRNHADPFSTLAIRPLPQLNLEYSATWQGFRFDNSLESGLLRLNDVDTNPLSDLKPKAFHLDVQDVPLPDLSNPSSGPSSDSETEPQPGQESEKTVDETPEVWVLPDVYKRKPQDKLISWDTFLDKDHEEPPTPYISETGPRTFNKTLKSSNESAAPKPIRQDALLNAVFELAMGRSSALFEWDDKNDRFSQCWDNIGAYGFSTSLLQEYLEEFRKIGAYTRKLKTCFERLDRQRQPTSPSEIAFLAASRSALFATHEYLEKLRPDIVSLLQLKGAMTRVVTILNVLGSIVHAVQDCQTDNAMVLALMRHADNASFSHPGIDRVLQEIFTRALQPLSTRLCAEIGLVASGANDPQLTTIACEEAEDIYSSLFGADLGHAINETRHSLQLLQSHAPHCRVLAATVHCASSSGLTLEPGYAFDAICKIQAKSVAYEEAVKCSILLVQSPALETPLHCAHLVTSEGEEAEITGLTSANPFQLDTRLFEDHAPIIDHNKTDEVHEQVKVYLRNNNVVEVSPFQLSYAQALTLSITPLVSAQHRLLSFSVLQLLFQQHNLLAHLEIQREFHLFGNAFFSSRLSMALFDSDQASGEGHRSTGAPTGLRLQARETWPPAGSELRLVLMGILSDSLATATSETERRLEDTISFAIRDMPVDELEKCRDVNSIHALDFLRLEYKPPNELVQTVLTPAVLDKYDRVFGHLLRLSRIHCLTQSMLRNNVEAGTLPGDHKVVVHMHHFISVVVEYCHNTAVPVCWGRFERLVREVERHVANNDYDRTLQLVKSQGYLGRLHERALDRLLHALLLRRKQAGARQFLEELLTMILRFAAERKSMKTMARAGHNVDDQAYDATKIRRFAEDFAAKATQFMDALRGQGDQVSKKPFTSQRRGKRGDDSGGSAWNAQHDAHDQSDEDVDGGDSDENLVDYLLPRLDMFGYWSRQGSGSRLERRRREAVELPILRA</sequence>
<feature type="region of interest" description="Disordered" evidence="6">
    <location>
        <begin position="67"/>
        <end position="102"/>
    </location>
</feature>
<dbReference type="InterPro" id="IPR007259">
    <property type="entry name" value="GCP"/>
</dbReference>
<gene>
    <name evidence="8" type="ORF">HRR80_004636</name>
</gene>
<evidence type="ECO:0000256" key="6">
    <source>
        <dbReference type="SAM" id="MobiDB-lite"/>
    </source>
</evidence>
<feature type="domain" description="Gamma tubulin complex component C-terminal" evidence="7">
    <location>
        <begin position="557"/>
        <end position="936"/>
    </location>
</feature>
<organism evidence="8 9">
    <name type="scientific">Exophiala dermatitidis</name>
    <name type="common">Black yeast-like fungus</name>
    <name type="synonym">Wangiella dermatitidis</name>
    <dbReference type="NCBI Taxonomy" id="5970"/>
    <lineage>
        <taxon>Eukaryota</taxon>
        <taxon>Fungi</taxon>
        <taxon>Dikarya</taxon>
        <taxon>Ascomycota</taxon>
        <taxon>Pezizomycotina</taxon>
        <taxon>Eurotiomycetes</taxon>
        <taxon>Chaetothyriomycetidae</taxon>
        <taxon>Chaetothyriales</taxon>
        <taxon>Herpotrichiellaceae</taxon>
        <taxon>Exophiala</taxon>
    </lineage>
</organism>
<feature type="region of interest" description="Disordered" evidence="6">
    <location>
        <begin position="872"/>
        <end position="918"/>
    </location>
</feature>
<feature type="compositionally biased region" description="Low complexity" evidence="6">
    <location>
        <begin position="69"/>
        <end position="83"/>
    </location>
</feature>
<dbReference type="PANTHER" id="PTHR19302:SF70">
    <property type="entry name" value="GAMMA-TUBULIN COMPLEX COMPONENT 6"/>
    <property type="match status" value="1"/>
</dbReference>
<name>A0AAN6IY53_EXODE</name>
<evidence type="ECO:0000259" key="7">
    <source>
        <dbReference type="Pfam" id="PF04130"/>
    </source>
</evidence>
<proteinExistence type="inferred from homology"/>
<dbReference type="GO" id="GO:0051011">
    <property type="term" value="F:microtubule minus-end binding"/>
    <property type="evidence" value="ECO:0007669"/>
    <property type="project" value="TreeGrafter"/>
</dbReference>
<evidence type="ECO:0000313" key="9">
    <source>
        <dbReference type="Proteomes" id="UP001161757"/>
    </source>
</evidence>
<evidence type="ECO:0000313" key="8">
    <source>
        <dbReference type="EMBL" id="KAJ8991291.1"/>
    </source>
</evidence>
<comment type="similarity">
    <text evidence="1 5">Belongs to the TUBGCP family.</text>
</comment>
<accession>A0AAN6IY53</accession>
<evidence type="ECO:0000256" key="1">
    <source>
        <dbReference type="ARBA" id="ARBA00010337"/>
    </source>
</evidence>
<dbReference type="Proteomes" id="UP001161757">
    <property type="component" value="Unassembled WGS sequence"/>
</dbReference>
<keyword evidence="4 5" id="KW-0206">Cytoskeleton</keyword>
<dbReference type="AlphaFoldDB" id="A0AAN6IY53"/>
<evidence type="ECO:0000256" key="4">
    <source>
        <dbReference type="ARBA" id="ARBA00023212"/>
    </source>
</evidence>
<dbReference type="GO" id="GO:0000278">
    <property type="term" value="P:mitotic cell cycle"/>
    <property type="evidence" value="ECO:0007669"/>
    <property type="project" value="TreeGrafter"/>
</dbReference>
<dbReference type="Pfam" id="PF04130">
    <property type="entry name" value="GCP_C_terminal"/>
    <property type="match status" value="1"/>
</dbReference>
<dbReference type="GO" id="GO:0005816">
    <property type="term" value="C:spindle pole body"/>
    <property type="evidence" value="ECO:0007669"/>
    <property type="project" value="UniProtKB-ARBA"/>
</dbReference>
<dbReference type="GO" id="GO:0000922">
    <property type="term" value="C:spindle pole"/>
    <property type="evidence" value="ECO:0007669"/>
    <property type="project" value="InterPro"/>
</dbReference>
<dbReference type="PANTHER" id="PTHR19302">
    <property type="entry name" value="GAMMA TUBULIN COMPLEX PROTEIN"/>
    <property type="match status" value="1"/>
</dbReference>
<comment type="subcellular location">
    <subcellularLocation>
        <location evidence="5">Cytoplasm</location>
        <location evidence="5">Cytoskeleton</location>
        <location evidence="5">Microtubule organizing center</location>
    </subcellularLocation>
</comment>
<dbReference type="GO" id="GO:0000930">
    <property type="term" value="C:gamma-tubulin complex"/>
    <property type="evidence" value="ECO:0007669"/>
    <property type="project" value="TreeGrafter"/>
</dbReference>
<dbReference type="GO" id="GO:0051225">
    <property type="term" value="P:spindle assembly"/>
    <property type="evidence" value="ECO:0007669"/>
    <property type="project" value="TreeGrafter"/>
</dbReference>
<evidence type="ECO:0000256" key="5">
    <source>
        <dbReference type="RuleBase" id="RU363050"/>
    </source>
</evidence>
<keyword evidence="3 5" id="KW-0493">Microtubule</keyword>
<dbReference type="InterPro" id="IPR042241">
    <property type="entry name" value="GCP_C_sf"/>
</dbReference>
<dbReference type="GO" id="GO:0031122">
    <property type="term" value="P:cytoplasmic microtubule organization"/>
    <property type="evidence" value="ECO:0007669"/>
    <property type="project" value="TreeGrafter"/>
</dbReference>
<dbReference type="EMBL" id="JAJGCB010000008">
    <property type="protein sequence ID" value="KAJ8991291.1"/>
    <property type="molecule type" value="Genomic_DNA"/>
</dbReference>